<dbReference type="RefSeq" id="WP_044218991.1">
    <property type="nucleotide sequence ID" value="NZ_JBKAGJ010000017.1"/>
</dbReference>
<evidence type="ECO:0008006" key="4">
    <source>
        <dbReference type="Google" id="ProtNLM"/>
    </source>
</evidence>
<dbReference type="EMBL" id="JPOS01000019">
    <property type="protein sequence ID" value="KGE88376.1"/>
    <property type="molecule type" value="Genomic_DNA"/>
</dbReference>
<dbReference type="Pfam" id="PF26622">
    <property type="entry name" value="DUF8199"/>
    <property type="match status" value="1"/>
</dbReference>
<reference evidence="2 3" key="1">
    <citation type="journal article" date="2014" name="Int. J. Syst. Evol. Microbiol.">
        <title>Phaeodactylibacter xiamenensis gen. nov., sp. nov., a member of the family Saprospiraceae isolated from the marine alga Phaeodactylum tricornutum.</title>
        <authorList>
            <person name="Chen Z.Jr."/>
            <person name="Lei X."/>
            <person name="Lai Q."/>
            <person name="Li Y."/>
            <person name="Zhang B."/>
            <person name="Zhang J."/>
            <person name="Zhang H."/>
            <person name="Yang L."/>
            <person name="Zheng W."/>
            <person name="Tian Y."/>
            <person name="Yu Z."/>
            <person name="Xu H.Jr."/>
            <person name="Zheng T."/>
        </authorList>
    </citation>
    <scope>NUCLEOTIDE SEQUENCE [LARGE SCALE GENOMIC DNA]</scope>
    <source>
        <strain evidence="2 3">KD52</strain>
    </source>
</reference>
<protein>
    <recommendedName>
        <fullName evidence="4">Secreted protein</fullName>
    </recommendedName>
</protein>
<evidence type="ECO:0000313" key="3">
    <source>
        <dbReference type="Proteomes" id="UP000029736"/>
    </source>
</evidence>
<feature type="signal peptide" evidence="1">
    <location>
        <begin position="1"/>
        <end position="27"/>
    </location>
</feature>
<dbReference type="InterPro" id="IPR058060">
    <property type="entry name" value="HYC_CC_PP"/>
</dbReference>
<dbReference type="InterPro" id="IPR058512">
    <property type="entry name" value="DUF8199"/>
</dbReference>
<dbReference type="Proteomes" id="UP000029736">
    <property type="component" value="Unassembled WGS sequence"/>
</dbReference>
<organism evidence="2 3">
    <name type="scientific">Phaeodactylibacter xiamenensis</name>
    <dbReference type="NCBI Taxonomy" id="1524460"/>
    <lineage>
        <taxon>Bacteria</taxon>
        <taxon>Pseudomonadati</taxon>
        <taxon>Bacteroidota</taxon>
        <taxon>Saprospiria</taxon>
        <taxon>Saprospirales</taxon>
        <taxon>Haliscomenobacteraceae</taxon>
        <taxon>Phaeodactylibacter</taxon>
    </lineage>
</organism>
<keyword evidence="3" id="KW-1185">Reference proteome</keyword>
<keyword evidence="1" id="KW-0732">Signal</keyword>
<feature type="chain" id="PRO_5001939987" description="Secreted protein" evidence="1">
    <location>
        <begin position="28"/>
        <end position="152"/>
    </location>
</feature>
<dbReference type="AlphaFoldDB" id="A0A098S8D4"/>
<proteinExistence type="predicted"/>
<dbReference type="OrthoDB" id="1493875at2"/>
<evidence type="ECO:0000256" key="1">
    <source>
        <dbReference type="SAM" id="SignalP"/>
    </source>
</evidence>
<evidence type="ECO:0000313" key="2">
    <source>
        <dbReference type="EMBL" id="KGE88376.1"/>
    </source>
</evidence>
<dbReference type="NCBIfam" id="NF047658">
    <property type="entry name" value="HYC_CC_PP"/>
    <property type="match status" value="1"/>
</dbReference>
<accession>A0A098S8D4</accession>
<dbReference type="STRING" id="1524460.IX84_09285"/>
<gene>
    <name evidence="2" type="ORF">IX84_09285</name>
</gene>
<name>A0A098S8D4_9BACT</name>
<comment type="caution">
    <text evidence="2">The sequence shown here is derived from an EMBL/GenBank/DDBJ whole genome shotgun (WGS) entry which is preliminary data.</text>
</comment>
<sequence>MPKTHFAYRITALILAALILTSSVSFAVDMHFCKGELKSISFWGKAPSCHEQAAAKITCPHHRKLMAEKGEAALEKSNCCDNHTVQVEADHDRQMQTATELELNPSLQYFLFAYAVSLLPAEACTDSPAPYLNYKPPLIARDIPVLTQSFLL</sequence>